<keyword evidence="4" id="KW-1185">Reference proteome</keyword>
<reference evidence="3 4" key="1">
    <citation type="submission" date="2017-06" db="EMBL/GenBank/DDBJ databases">
        <title>Raineya orbicola gen. nov., sp. nov. a slightly thermophilic bacterium of the phylum Bacteroidetes and the description of Raineyaceae fam. nov.</title>
        <authorList>
            <person name="Albuquerque L."/>
            <person name="Polonia A.R.M."/>
            <person name="Barroso C."/>
            <person name="Froufe H.J.C."/>
            <person name="Lage O."/>
            <person name="Lobo-Da-Cunha A."/>
            <person name="Egas C."/>
            <person name="Da Costa M.S."/>
        </authorList>
    </citation>
    <scope>NUCLEOTIDE SEQUENCE [LARGE SCALE GENOMIC DNA]</scope>
    <source>
        <strain evidence="3 4">SPSPC-11</strain>
    </source>
</reference>
<feature type="domain" description="Protein-glutamine gamma-glutamyltransferase-like C-terminal" evidence="2">
    <location>
        <begin position="187"/>
        <end position="251"/>
    </location>
</feature>
<name>A0A2N3IKN9_9BACT</name>
<evidence type="ECO:0000313" key="4">
    <source>
        <dbReference type="Proteomes" id="UP000233387"/>
    </source>
</evidence>
<protein>
    <recommendedName>
        <fullName evidence="2">Protein-glutamine gamma-glutamyltransferase-like C-terminal domain-containing protein</fullName>
    </recommendedName>
</protein>
<evidence type="ECO:0000256" key="1">
    <source>
        <dbReference type="SAM" id="Phobius"/>
    </source>
</evidence>
<accession>A0A2N3IKN9</accession>
<dbReference type="InterPro" id="IPR025403">
    <property type="entry name" value="TgpA-like_C"/>
</dbReference>
<keyword evidence="1" id="KW-0472">Membrane</keyword>
<dbReference type="Pfam" id="PF13559">
    <property type="entry name" value="DUF4129"/>
    <property type="match status" value="1"/>
</dbReference>
<dbReference type="OrthoDB" id="5491447at2"/>
<feature type="transmembrane region" description="Helical" evidence="1">
    <location>
        <begin position="117"/>
        <end position="137"/>
    </location>
</feature>
<keyword evidence="1" id="KW-1133">Transmembrane helix</keyword>
<organism evidence="3 4">
    <name type="scientific">Raineya orbicola</name>
    <dbReference type="NCBI Taxonomy" id="2016530"/>
    <lineage>
        <taxon>Bacteria</taxon>
        <taxon>Pseudomonadati</taxon>
        <taxon>Bacteroidota</taxon>
        <taxon>Cytophagia</taxon>
        <taxon>Cytophagales</taxon>
        <taxon>Raineyaceae</taxon>
        <taxon>Raineya</taxon>
    </lineage>
</organism>
<dbReference type="Proteomes" id="UP000233387">
    <property type="component" value="Unassembled WGS sequence"/>
</dbReference>
<sequence length="263" mass="31804">MQIRRQETRSVRQKTKEFTFFIVAFLCIAGIAFAQTPQNYPLNLRSFDEEKVKQLKNNPEFDYTEDIDEYNKYDRDWQWKQWRYEEHQRNKGQDDWKVKKFREREIPEFPKITLGESFIYVAITILIIFLILMLLGFDIKSWFALNKKVENEVITEENLENVTQNQIESLLQKAISQKNYNQALRYAYLKALQLLANKNLIELSKQKTNWDYQIELKQRKASLSESFKDISRIFAYIKYGEFVASQEHFTTLYPRFESFYQKI</sequence>
<dbReference type="EMBL" id="NKXO01000002">
    <property type="protein sequence ID" value="PKQ70851.1"/>
    <property type="molecule type" value="Genomic_DNA"/>
</dbReference>
<dbReference type="RefSeq" id="WP_101357459.1">
    <property type="nucleotide sequence ID" value="NZ_NKXO01000002.1"/>
</dbReference>
<comment type="caution">
    <text evidence="3">The sequence shown here is derived from an EMBL/GenBank/DDBJ whole genome shotgun (WGS) entry which is preliminary data.</text>
</comment>
<evidence type="ECO:0000313" key="3">
    <source>
        <dbReference type="EMBL" id="PKQ70851.1"/>
    </source>
</evidence>
<keyword evidence="1" id="KW-0812">Transmembrane</keyword>
<gene>
    <name evidence="3" type="ORF">Rain11_0197</name>
</gene>
<proteinExistence type="predicted"/>
<dbReference type="AlphaFoldDB" id="A0A2N3IKN9"/>
<evidence type="ECO:0000259" key="2">
    <source>
        <dbReference type="Pfam" id="PF13559"/>
    </source>
</evidence>